<evidence type="ECO:0000313" key="1">
    <source>
        <dbReference type="EMBL" id="RRD90828.1"/>
    </source>
</evidence>
<dbReference type="EMBL" id="RQYC01000004">
    <property type="protein sequence ID" value="RRD90828.1"/>
    <property type="molecule type" value="Genomic_DNA"/>
</dbReference>
<dbReference type="PIRSF" id="PIRSF019853">
    <property type="entry name" value="UCP019853"/>
    <property type="match status" value="1"/>
</dbReference>
<reference evidence="1 2" key="1">
    <citation type="submission" date="2018-11" db="EMBL/GenBank/DDBJ databases">
        <title>Genomes From Bacteria Associated with the Canine Oral Cavity: a Test Case for Automated Genome-Based Taxonomic Assignment.</title>
        <authorList>
            <person name="Coil D.A."/>
            <person name="Jospin G."/>
            <person name="Darling A.E."/>
            <person name="Wallis C."/>
            <person name="Davis I.J."/>
            <person name="Harris S."/>
            <person name="Eisen J.A."/>
            <person name="Holcombe L.J."/>
            <person name="O'Flynn C."/>
        </authorList>
    </citation>
    <scope>NUCLEOTIDE SEQUENCE [LARGE SCALE GENOMIC DNA]</scope>
    <source>
        <strain evidence="1 2">COT-280</strain>
    </source>
</reference>
<protein>
    <submittedName>
        <fullName evidence="1">Uncharacterized protein</fullName>
    </submittedName>
</protein>
<accession>A0A3P2A7C2</accession>
<gene>
    <name evidence="1" type="ORF">EII21_04275</name>
</gene>
<evidence type="ECO:0000313" key="2">
    <source>
        <dbReference type="Proteomes" id="UP000269923"/>
    </source>
</evidence>
<dbReference type="Proteomes" id="UP000269923">
    <property type="component" value="Unassembled WGS sequence"/>
</dbReference>
<dbReference type="RefSeq" id="WP_124794387.1">
    <property type="nucleotide sequence ID" value="NZ_RQYC01000004.1"/>
</dbReference>
<organism evidence="1 2">
    <name type="scientific">Conchiformibius steedae</name>
    <dbReference type="NCBI Taxonomy" id="153493"/>
    <lineage>
        <taxon>Bacteria</taxon>
        <taxon>Pseudomonadati</taxon>
        <taxon>Pseudomonadota</taxon>
        <taxon>Betaproteobacteria</taxon>
        <taxon>Neisseriales</taxon>
        <taxon>Neisseriaceae</taxon>
        <taxon>Conchiformibius</taxon>
    </lineage>
</organism>
<dbReference type="OrthoDB" id="9805870at2"/>
<sequence length="130" mass="15603">MFKYKAKLVKLDEHIEELGFFIINGIELLCFISYVTFQLELNKEYLVELNYQIFNEYNVNPIPEQYEMDFKNINNSFNYYLYGSFKENIFSVGSIQFVDKFLLNNFSSLENKNIRLFIDRLEVSIEQVLT</sequence>
<name>A0A3P2A7C2_9NEIS</name>
<dbReference type="AlphaFoldDB" id="A0A3P2A7C2"/>
<keyword evidence="2" id="KW-1185">Reference proteome</keyword>
<comment type="caution">
    <text evidence="1">The sequence shown here is derived from an EMBL/GenBank/DDBJ whole genome shotgun (WGS) entry which is preliminary data.</text>
</comment>
<dbReference type="InterPro" id="IPR016767">
    <property type="entry name" value="UCP019853"/>
</dbReference>
<proteinExistence type="predicted"/>